<comment type="caution">
    <text evidence="1">The sequence shown here is derived from an EMBL/GenBank/DDBJ whole genome shotgun (WGS) entry which is preliminary data.</text>
</comment>
<dbReference type="Proteomes" id="UP001439008">
    <property type="component" value="Unassembled WGS sequence"/>
</dbReference>
<protein>
    <submittedName>
        <fullName evidence="1">Uncharacterized protein</fullName>
    </submittedName>
</protein>
<gene>
    <name evidence="1" type="ORF">MHBO_004900</name>
</gene>
<organism evidence="1 2">
    <name type="scientific">Bonamia ostreae</name>
    <dbReference type="NCBI Taxonomy" id="126728"/>
    <lineage>
        <taxon>Eukaryota</taxon>
        <taxon>Sar</taxon>
        <taxon>Rhizaria</taxon>
        <taxon>Endomyxa</taxon>
        <taxon>Ascetosporea</taxon>
        <taxon>Haplosporida</taxon>
        <taxon>Bonamia</taxon>
    </lineage>
</organism>
<name>A0ABV2AV45_9EUKA</name>
<evidence type="ECO:0000313" key="2">
    <source>
        <dbReference type="Proteomes" id="UP001439008"/>
    </source>
</evidence>
<evidence type="ECO:0000313" key="1">
    <source>
        <dbReference type="EMBL" id="MES1923339.1"/>
    </source>
</evidence>
<reference evidence="1 2" key="1">
    <citation type="journal article" date="2024" name="BMC Biol.">
        <title>Comparative genomics of Ascetosporea gives new insight into the evolutionary basis for animal parasitism in Rhizaria.</title>
        <authorList>
            <person name="Hiltunen Thoren M."/>
            <person name="Onut-Brannstrom I."/>
            <person name="Alfjorden A."/>
            <person name="Peckova H."/>
            <person name="Swords F."/>
            <person name="Hooper C."/>
            <person name="Holzer A.S."/>
            <person name="Bass D."/>
            <person name="Burki F."/>
        </authorList>
    </citation>
    <scope>NUCLEOTIDE SEQUENCE [LARGE SCALE GENOMIC DNA]</scope>
    <source>
        <strain evidence="1">20-A016</strain>
    </source>
</reference>
<keyword evidence="2" id="KW-1185">Reference proteome</keyword>
<accession>A0ABV2AV45</accession>
<proteinExistence type="predicted"/>
<sequence length="58" mass="6947">MKRKRDDILEDPRPEKFRKMEGYTYFVRNVMVNYCAHTSQGLALRYIFPPANLQVPKN</sequence>
<dbReference type="EMBL" id="JBDODL010005703">
    <property type="protein sequence ID" value="MES1923339.1"/>
    <property type="molecule type" value="Genomic_DNA"/>
</dbReference>